<feature type="non-terminal residue" evidence="7">
    <location>
        <position position="127"/>
    </location>
</feature>
<dbReference type="Pfam" id="PF23055">
    <property type="entry name" value="DUF7041"/>
    <property type="match status" value="1"/>
</dbReference>
<dbReference type="EMBL" id="GDQN01003887">
    <property type="protein sequence ID" value="JAT87167.1"/>
    <property type="molecule type" value="Transcribed_RNA"/>
</dbReference>
<dbReference type="OrthoDB" id="6260718at2759"/>
<dbReference type="EMBL" id="GDQN01010767">
    <property type="protein sequence ID" value="JAT80287.1"/>
    <property type="molecule type" value="Transcribed_RNA"/>
</dbReference>
<evidence type="ECO:0000313" key="8">
    <source>
        <dbReference type="EMBL" id="JAT87147.1"/>
    </source>
</evidence>
<evidence type="ECO:0000259" key="2">
    <source>
        <dbReference type="Pfam" id="PF23055"/>
    </source>
</evidence>
<dbReference type="EMBL" id="GDQN01003910">
    <property type="protein sequence ID" value="JAT87144.1"/>
    <property type="molecule type" value="Transcribed_RNA"/>
</dbReference>
<proteinExistence type="predicted"/>
<protein>
    <recommendedName>
        <fullName evidence="2">DUF7041 domain-containing protein</fullName>
    </recommendedName>
</protein>
<evidence type="ECO:0000313" key="9">
    <source>
        <dbReference type="EMBL" id="JAT87167.1"/>
    </source>
</evidence>
<keyword evidence="1" id="KW-0175">Coiled coil</keyword>
<dbReference type="EMBL" id="GDQN01006601">
    <property type="protein sequence ID" value="JAT84453.1"/>
    <property type="molecule type" value="Transcribed_RNA"/>
</dbReference>
<feature type="domain" description="DUF7041" evidence="2">
    <location>
        <begin position="38"/>
        <end position="122"/>
    </location>
</feature>
<evidence type="ECO:0000313" key="4">
    <source>
        <dbReference type="EMBL" id="JAT80894.1"/>
    </source>
</evidence>
<gene>
    <name evidence="9" type="ORF">g.16361</name>
    <name evidence="7" type="ORF">g.16362</name>
    <name evidence="3" type="ORF">g.16363</name>
    <name evidence="4" type="ORF">g.16364</name>
    <name evidence="5" type="ORF">g.16365</name>
    <name evidence="8" type="ORF">g.16368</name>
    <name evidence="6" type="ORF">g.16369</name>
</gene>
<dbReference type="PANTHER" id="PTHR33327">
    <property type="entry name" value="ENDONUCLEASE"/>
    <property type="match status" value="1"/>
</dbReference>
<evidence type="ECO:0000313" key="3">
    <source>
        <dbReference type="EMBL" id="JAT80287.1"/>
    </source>
</evidence>
<feature type="coiled-coil region" evidence="1">
    <location>
        <begin position="4"/>
        <end position="31"/>
    </location>
</feature>
<dbReference type="PANTHER" id="PTHR33327:SF3">
    <property type="entry name" value="RNA-DIRECTED DNA POLYMERASE"/>
    <property type="match status" value="1"/>
</dbReference>
<evidence type="ECO:0000313" key="6">
    <source>
        <dbReference type="EMBL" id="JAT85662.1"/>
    </source>
</evidence>
<dbReference type="AlphaFoldDB" id="A0A1E1WJH3"/>
<evidence type="ECO:0000313" key="7">
    <source>
        <dbReference type="EMBL" id="JAT87144.1"/>
    </source>
</evidence>
<dbReference type="EMBL" id="GDQN01005392">
    <property type="protein sequence ID" value="JAT85662.1"/>
    <property type="molecule type" value="Transcribed_RNA"/>
</dbReference>
<accession>A0A1E1WJH3</accession>
<evidence type="ECO:0000313" key="5">
    <source>
        <dbReference type="EMBL" id="JAT84453.1"/>
    </source>
</evidence>
<organism evidence="7">
    <name type="scientific">Pectinophora gossypiella</name>
    <name type="common">Cotton pink bollworm</name>
    <name type="synonym">Depressaria gossypiella</name>
    <dbReference type="NCBI Taxonomy" id="13191"/>
    <lineage>
        <taxon>Eukaryota</taxon>
        <taxon>Metazoa</taxon>
        <taxon>Ecdysozoa</taxon>
        <taxon>Arthropoda</taxon>
        <taxon>Hexapoda</taxon>
        <taxon>Insecta</taxon>
        <taxon>Pterygota</taxon>
        <taxon>Neoptera</taxon>
        <taxon>Endopterygota</taxon>
        <taxon>Lepidoptera</taxon>
        <taxon>Glossata</taxon>
        <taxon>Ditrysia</taxon>
        <taxon>Gelechioidea</taxon>
        <taxon>Gelechiidae</taxon>
        <taxon>Apatetrinae</taxon>
        <taxon>Pectinophora</taxon>
    </lineage>
</organism>
<dbReference type="EMBL" id="GDQN01003907">
    <property type="protein sequence ID" value="JAT87147.1"/>
    <property type="molecule type" value="Transcribed_RNA"/>
</dbReference>
<sequence>MAEVQALKDQLEKILADKAVLEEQLNTKQEACRVSVKLPPFWPDKPSVWFAQVEAQFQMAGISSDATMYNCIVGQIDYKLAGEVEDIITRPLPTGEKYSTLKNELIRRLSMSEEQKVRQLLTDEELG</sequence>
<name>A0A1E1WJH3_PECGO</name>
<dbReference type="EMBL" id="GDQN01010160">
    <property type="protein sequence ID" value="JAT80894.1"/>
    <property type="molecule type" value="Transcribed_RNA"/>
</dbReference>
<evidence type="ECO:0000256" key="1">
    <source>
        <dbReference type="SAM" id="Coils"/>
    </source>
</evidence>
<dbReference type="InterPro" id="IPR055469">
    <property type="entry name" value="DUF7041"/>
</dbReference>
<reference evidence="7" key="1">
    <citation type="submission" date="2015-09" db="EMBL/GenBank/DDBJ databases">
        <title>De novo assembly of Pectinophora gossypiella (Pink Bollworm) gut transcriptome.</title>
        <authorList>
            <person name="Tassone E.E."/>
        </authorList>
    </citation>
    <scope>NUCLEOTIDE SEQUENCE</scope>
</reference>